<feature type="non-terminal residue" evidence="2">
    <location>
        <position position="138"/>
    </location>
</feature>
<dbReference type="AlphaFoldDB" id="T1CWT0"/>
<sequence length="138" mass="15898">MAVHLSGRPVAKNLDLDEIARKTERFSGADLANLVREAATIAVRRMMVSGQVTPIRQEDFLEVLPRMKPSISMRVIAEYETMKLDYERKMHQTHRTERRVLVRWDESAVSRTSRVRSASTWNCPLTRPSSWRATASSR</sequence>
<dbReference type="InterPro" id="IPR027417">
    <property type="entry name" value="P-loop_NTPase"/>
</dbReference>
<name>T1CWT0_9ZZZZ</name>
<reference evidence="2" key="2">
    <citation type="journal article" date="2014" name="ISME J.">
        <title>Microbial stratification in low pH oxic and suboxic macroscopic growths along an acid mine drainage.</title>
        <authorList>
            <person name="Mendez-Garcia C."/>
            <person name="Mesa V."/>
            <person name="Sprenger R.R."/>
            <person name="Richter M."/>
            <person name="Diez M.S."/>
            <person name="Solano J."/>
            <person name="Bargiela R."/>
            <person name="Golyshina O.V."/>
            <person name="Manteca A."/>
            <person name="Ramos J.L."/>
            <person name="Gallego J.R."/>
            <person name="Llorente I."/>
            <person name="Martins Dos Santos V.A."/>
            <person name="Jensen O.N."/>
            <person name="Pelaez A.I."/>
            <person name="Sanchez J."/>
            <person name="Ferrer M."/>
        </authorList>
    </citation>
    <scope>NUCLEOTIDE SEQUENCE</scope>
</reference>
<accession>T1CWT0</accession>
<dbReference type="EMBL" id="AUZX01003220">
    <property type="protein sequence ID" value="EQD74505.1"/>
    <property type="molecule type" value="Genomic_DNA"/>
</dbReference>
<dbReference type="InterPro" id="IPR041569">
    <property type="entry name" value="AAA_lid_3"/>
</dbReference>
<organism evidence="2">
    <name type="scientific">mine drainage metagenome</name>
    <dbReference type="NCBI Taxonomy" id="410659"/>
    <lineage>
        <taxon>unclassified sequences</taxon>
        <taxon>metagenomes</taxon>
        <taxon>ecological metagenomes</taxon>
    </lineage>
</organism>
<dbReference type="Pfam" id="PF17862">
    <property type="entry name" value="AAA_lid_3"/>
    <property type="match status" value="1"/>
</dbReference>
<proteinExistence type="predicted"/>
<reference evidence="2" key="1">
    <citation type="submission" date="2013-08" db="EMBL/GenBank/DDBJ databases">
        <authorList>
            <person name="Mendez C."/>
            <person name="Richter M."/>
            <person name="Ferrer M."/>
            <person name="Sanchez J."/>
        </authorList>
    </citation>
    <scope>NUCLEOTIDE SEQUENCE</scope>
</reference>
<evidence type="ECO:0000259" key="1">
    <source>
        <dbReference type="Pfam" id="PF17862"/>
    </source>
</evidence>
<gene>
    <name evidence="2" type="ORF">B1A_04434</name>
</gene>
<comment type="caution">
    <text evidence="2">The sequence shown here is derived from an EMBL/GenBank/DDBJ whole genome shotgun (WGS) entry which is preliminary data.</text>
</comment>
<dbReference type="SUPFAM" id="SSF52540">
    <property type="entry name" value="P-loop containing nucleoside triphosphate hydrolases"/>
    <property type="match status" value="1"/>
</dbReference>
<dbReference type="Gene3D" id="1.10.8.60">
    <property type="match status" value="1"/>
</dbReference>
<dbReference type="InterPro" id="IPR050168">
    <property type="entry name" value="AAA_ATPase_domain"/>
</dbReference>
<evidence type="ECO:0000313" key="2">
    <source>
        <dbReference type="EMBL" id="EQD74505.1"/>
    </source>
</evidence>
<dbReference type="PANTHER" id="PTHR23077">
    <property type="entry name" value="AAA-FAMILY ATPASE"/>
    <property type="match status" value="1"/>
</dbReference>
<feature type="domain" description="AAA ATPase AAA+ lid" evidence="1">
    <location>
        <begin position="13"/>
        <end position="48"/>
    </location>
</feature>
<protein>
    <submittedName>
        <fullName evidence="2">ATPase central domain protein</fullName>
    </submittedName>
</protein>